<dbReference type="Gene3D" id="2.60.120.40">
    <property type="match status" value="1"/>
</dbReference>
<gene>
    <name evidence="1" type="ORF">EB1_13830</name>
</gene>
<dbReference type="AlphaFoldDB" id="A0A511NFI7"/>
<dbReference type="STRING" id="1218108.GCA_000382425_02330"/>
<keyword evidence="2" id="KW-1185">Reference proteome</keyword>
<dbReference type="InterPro" id="IPR008983">
    <property type="entry name" value="Tumour_necrosis_fac-like_dom"/>
</dbReference>
<comment type="caution">
    <text evidence="1">The sequence shown here is derived from an EMBL/GenBank/DDBJ whole genome shotgun (WGS) entry which is preliminary data.</text>
</comment>
<evidence type="ECO:0000313" key="1">
    <source>
        <dbReference type="EMBL" id="GEM51593.1"/>
    </source>
</evidence>
<accession>A0A511NFI7</accession>
<reference evidence="1 2" key="1">
    <citation type="submission" date="2019-07" db="EMBL/GenBank/DDBJ databases">
        <title>Whole genome shotgun sequence of Empedobacter brevis NBRC 14943.</title>
        <authorList>
            <person name="Hosoyama A."/>
            <person name="Uohara A."/>
            <person name="Ohji S."/>
            <person name="Ichikawa N."/>
        </authorList>
    </citation>
    <scope>NUCLEOTIDE SEQUENCE [LARGE SCALE GENOMIC DNA]</scope>
    <source>
        <strain evidence="1 2">NBRC 14943</strain>
    </source>
</reference>
<name>A0A511NFI7_9FLAO</name>
<dbReference type="Proteomes" id="UP000321245">
    <property type="component" value="Unassembled WGS sequence"/>
</dbReference>
<protein>
    <submittedName>
        <fullName evidence="1">Uncharacterized protein</fullName>
    </submittedName>
</protein>
<dbReference type="EMBL" id="BJXC01000007">
    <property type="protein sequence ID" value="GEM51593.1"/>
    <property type="molecule type" value="Genomic_DNA"/>
</dbReference>
<proteinExistence type="predicted"/>
<sequence>MLKNNLILQISLTLILFSVSSIYAQIGIDTFAPDKTALLELNSKSINSSSINERGFLPPRVALLSNRDIATIIDPTPGLLIFNTSDAGEYPYEVSANNYYYWDGKNWDRLIYKSTVEEAVKPRMFYIEGIDRQSFTRNDINIPSGTPRDNVVKFMSPLLNIKDIIQFNSTQSTFMVNVSGIYELSAFVNYNPMANIVSGSHNKRAFLNLKIQVSKDGGINWINSIGTRTNWGVDAASTLKTAILLPTPLKLNKGDVVRLVIANPFNSTANNDHCGGGDCYIGNDLANNIPTSKGLKIQLLDYNIQ</sequence>
<evidence type="ECO:0000313" key="2">
    <source>
        <dbReference type="Proteomes" id="UP000321245"/>
    </source>
</evidence>
<organism evidence="1 2">
    <name type="scientific">Empedobacter brevis NBRC 14943 = ATCC 43319</name>
    <dbReference type="NCBI Taxonomy" id="1218108"/>
    <lineage>
        <taxon>Bacteria</taxon>
        <taxon>Pseudomonadati</taxon>
        <taxon>Bacteroidota</taxon>
        <taxon>Flavobacteriia</taxon>
        <taxon>Flavobacteriales</taxon>
        <taxon>Weeksellaceae</taxon>
        <taxon>Empedobacter</taxon>
    </lineage>
</organism>